<dbReference type="InterPro" id="IPR001763">
    <property type="entry name" value="Rhodanese-like_dom"/>
</dbReference>
<dbReference type="AlphaFoldDB" id="A0A9C7GDZ2"/>
<gene>
    <name evidence="2" type="ORF">NEOCIP111885_04421</name>
</gene>
<comment type="caution">
    <text evidence="2">The sequence shown here is derived from an EMBL/GenBank/DDBJ whole genome shotgun (WGS) entry which is preliminary data.</text>
</comment>
<evidence type="ECO:0000313" key="3">
    <source>
        <dbReference type="Proteomes" id="UP000789845"/>
    </source>
</evidence>
<dbReference type="Proteomes" id="UP000789845">
    <property type="component" value="Unassembled WGS sequence"/>
</dbReference>
<accession>A0A9C7GDZ2</accession>
<dbReference type="InterPro" id="IPR036873">
    <property type="entry name" value="Rhodanese-like_dom_sf"/>
</dbReference>
<name>A0A9C7GDZ2_9BACI</name>
<feature type="domain" description="Rhodanese" evidence="1">
    <location>
        <begin position="17"/>
        <end position="107"/>
    </location>
</feature>
<dbReference type="RefSeq" id="WP_230499005.1">
    <property type="nucleotide sequence ID" value="NZ_CAKJTG010000045.1"/>
</dbReference>
<keyword evidence="3" id="KW-1185">Reference proteome</keyword>
<dbReference type="Gene3D" id="3.40.250.10">
    <property type="entry name" value="Rhodanese-like domain"/>
    <property type="match status" value="1"/>
</dbReference>
<protein>
    <recommendedName>
        <fullName evidence="1">Rhodanese domain-containing protein</fullName>
    </recommendedName>
</protein>
<dbReference type="PROSITE" id="PS50206">
    <property type="entry name" value="RHODANESE_3"/>
    <property type="match status" value="1"/>
</dbReference>
<dbReference type="EMBL" id="CAKJTG010000045">
    <property type="protein sequence ID" value="CAG9610646.1"/>
    <property type="molecule type" value="Genomic_DNA"/>
</dbReference>
<dbReference type="SUPFAM" id="SSF52821">
    <property type="entry name" value="Rhodanese/Cell cycle control phosphatase"/>
    <property type="match status" value="1"/>
</dbReference>
<sequence>MSYRMISPKELYKKMKMGEKTYLLDVRAEEKFMDFHIEGPGLVTHNVPKTNILEGGEEMVTVPTEGEVIITCTTGNSAAKCAAILSKKDDNILVLEGGVTAWKEFLKTL</sequence>
<proteinExistence type="predicted"/>
<evidence type="ECO:0000313" key="2">
    <source>
        <dbReference type="EMBL" id="CAG9610646.1"/>
    </source>
</evidence>
<dbReference type="SMART" id="SM00450">
    <property type="entry name" value="RHOD"/>
    <property type="match status" value="1"/>
</dbReference>
<organism evidence="2 3">
    <name type="scientific">Pseudoneobacillus rhizosphaerae</name>
    <dbReference type="NCBI Taxonomy" id="2880968"/>
    <lineage>
        <taxon>Bacteria</taxon>
        <taxon>Bacillati</taxon>
        <taxon>Bacillota</taxon>
        <taxon>Bacilli</taxon>
        <taxon>Bacillales</taxon>
        <taxon>Bacillaceae</taxon>
        <taxon>Pseudoneobacillus</taxon>
    </lineage>
</organism>
<evidence type="ECO:0000259" key="1">
    <source>
        <dbReference type="PROSITE" id="PS50206"/>
    </source>
</evidence>
<dbReference type="Pfam" id="PF00581">
    <property type="entry name" value="Rhodanese"/>
    <property type="match status" value="1"/>
</dbReference>
<reference evidence="2" key="1">
    <citation type="submission" date="2021-10" db="EMBL/GenBank/DDBJ databases">
        <authorList>
            <person name="Criscuolo A."/>
        </authorList>
    </citation>
    <scope>NUCLEOTIDE SEQUENCE</scope>
    <source>
        <strain evidence="2">CIP111885</strain>
    </source>
</reference>